<accession>C4G7X5</accession>
<sequence length="462" mass="51037">MKKHSILRKAIYIFIWLLLWQAASLMIHNEILLVGPLSAGRELLRLSANPIFTKSVLFSLLRIAGGIFLGSLLGLSASFASWRSHLVRDFLSPFVTMIKAVPVAAFVILLLIWFGSDNIALVISLLVTFPILYINSLQALDALDPQMQEMAAAFRLPRFSRLRYILLPESLPALLSAFSLAIGMGIKSGVAAEVIGQTSFSLGNALYRSKIYLETGQLLAWTAVIILLSWLLEKGWIALLRAIILPKQRKMHASPFPSFVPPSRKIPSGAVNLYPLCLDHIRIGYEDLTILEDFSYSFLPGRTYVLTGPSGSGKTSLLMAILKKAGHAGIVFQENRLVLDFSAEDNLRLLDPARISRPAAARLLAPLFDCEDFHPEIPVCDFSGGMQRRVAIARACISAAPVLLFDEPLTGLDQKNAQKALHYISNMRSGRAVIFTAHRANLLREYFPDLVEIALPAHESIP</sequence>
<evidence type="ECO:0000259" key="11">
    <source>
        <dbReference type="PROSITE" id="PS50928"/>
    </source>
</evidence>
<dbReference type="Proteomes" id="UP000003494">
    <property type="component" value="Unassembled WGS sequence"/>
</dbReference>
<protein>
    <submittedName>
        <fullName evidence="12">ABC transporter, ATP-binding protein</fullName>
    </submittedName>
</protein>
<dbReference type="Pfam" id="PF00005">
    <property type="entry name" value="ABC_tran"/>
    <property type="match status" value="1"/>
</dbReference>
<evidence type="ECO:0000256" key="4">
    <source>
        <dbReference type="ARBA" id="ARBA00022692"/>
    </source>
</evidence>
<dbReference type="SMART" id="SM00382">
    <property type="entry name" value="AAA"/>
    <property type="match status" value="1"/>
</dbReference>
<proteinExistence type="inferred from homology"/>
<dbReference type="GO" id="GO:0005524">
    <property type="term" value="F:ATP binding"/>
    <property type="evidence" value="ECO:0007669"/>
    <property type="project" value="UniProtKB-KW"/>
</dbReference>
<keyword evidence="7 9" id="KW-1133">Transmembrane helix</keyword>
<keyword evidence="2 9" id="KW-0813">Transport</keyword>
<dbReference type="RefSeq" id="WP_006905159.1">
    <property type="nucleotide sequence ID" value="NZ_GG665866.1"/>
</dbReference>
<gene>
    <name evidence="12" type="ORF">GCWU000342_00112</name>
</gene>
<dbReference type="Pfam" id="PF00528">
    <property type="entry name" value="BPD_transp_1"/>
    <property type="match status" value="1"/>
</dbReference>
<evidence type="ECO:0000256" key="2">
    <source>
        <dbReference type="ARBA" id="ARBA00022448"/>
    </source>
</evidence>
<dbReference type="PROSITE" id="PS50928">
    <property type="entry name" value="ABC_TM1"/>
    <property type="match status" value="1"/>
</dbReference>
<dbReference type="SUPFAM" id="SSF52540">
    <property type="entry name" value="P-loop containing nucleoside triphosphate hydrolases"/>
    <property type="match status" value="1"/>
</dbReference>
<evidence type="ECO:0000313" key="13">
    <source>
        <dbReference type="Proteomes" id="UP000003494"/>
    </source>
</evidence>
<evidence type="ECO:0000256" key="7">
    <source>
        <dbReference type="ARBA" id="ARBA00022989"/>
    </source>
</evidence>
<evidence type="ECO:0000256" key="8">
    <source>
        <dbReference type="ARBA" id="ARBA00023136"/>
    </source>
</evidence>
<dbReference type="InterPro" id="IPR027417">
    <property type="entry name" value="P-loop_NTPase"/>
</dbReference>
<dbReference type="AlphaFoldDB" id="C4G7X5"/>
<feature type="transmembrane region" description="Helical" evidence="9">
    <location>
        <begin position="94"/>
        <end position="113"/>
    </location>
</feature>
<dbReference type="CDD" id="cd06261">
    <property type="entry name" value="TM_PBP2"/>
    <property type="match status" value="1"/>
</dbReference>
<dbReference type="HOGENOM" id="CLU_042243_0_0_9"/>
<feature type="transmembrane region" description="Helical" evidence="9">
    <location>
        <begin position="164"/>
        <end position="186"/>
    </location>
</feature>
<dbReference type="eggNOG" id="COG1116">
    <property type="taxonomic scope" value="Bacteria"/>
</dbReference>
<evidence type="ECO:0000256" key="3">
    <source>
        <dbReference type="ARBA" id="ARBA00022475"/>
    </source>
</evidence>
<evidence type="ECO:0000259" key="10">
    <source>
        <dbReference type="PROSITE" id="PS50893"/>
    </source>
</evidence>
<evidence type="ECO:0000256" key="9">
    <source>
        <dbReference type="RuleBase" id="RU363032"/>
    </source>
</evidence>
<dbReference type="GO" id="GO:0055085">
    <property type="term" value="P:transmembrane transport"/>
    <property type="evidence" value="ECO:0007669"/>
    <property type="project" value="InterPro"/>
</dbReference>
<evidence type="ECO:0000256" key="1">
    <source>
        <dbReference type="ARBA" id="ARBA00004651"/>
    </source>
</evidence>
<dbReference type="Gene3D" id="3.40.50.300">
    <property type="entry name" value="P-loop containing nucleotide triphosphate hydrolases"/>
    <property type="match status" value="1"/>
</dbReference>
<feature type="domain" description="ABC transmembrane type-1" evidence="11">
    <location>
        <begin position="52"/>
        <end position="236"/>
    </location>
</feature>
<name>C4G7X5_9FIRM</name>
<keyword evidence="6 12" id="KW-0067">ATP-binding</keyword>
<dbReference type="eggNOG" id="COG0600">
    <property type="taxonomic scope" value="Bacteria"/>
</dbReference>
<dbReference type="Gene3D" id="1.10.3720.10">
    <property type="entry name" value="MetI-like"/>
    <property type="match status" value="1"/>
</dbReference>
<dbReference type="PROSITE" id="PS50893">
    <property type="entry name" value="ABC_TRANSPORTER_2"/>
    <property type="match status" value="1"/>
</dbReference>
<dbReference type="InterPro" id="IPR003439">
    <property type="entry name" value="ABC_transporter-like_ATP-bd"/>
</dbReference>
<keyword evidence="3" id="KW-1003">Cell membrane</keyword>
<comment type="caution">
    <text evidence="12">The sequence shown here is derived from an EMBL/GenBank/DDBJ whole genome shotgun (WGS) entry which is preliminary data.</text>
</comment>
<dbReference type="InterPro" id="IPR000515">
    <property type="entry name" value="MetI-like"/>
</dbReference>
<feature type="transmembrane region" description="Helical" evidence="9">
    <location>
        <begin position="218"/>
        <end position="244"/>
    </location>
</feature>
<dbReference type="PANTHER" id="PTHR30151:SF0">
    <property type="entry name" value="ABC TRANSPORTER PERMEASE PROTEIN MJ0413-RELATED"/>
    <property type="match status" value="1"/>
</dbReference>
<feature type="transmembrane region" description="Helical" evidence="9">
    <location>
        <begin position="119"/>
        <end position="143"/>
    </location>
</feature>
<reference evidence="12" key="1">
    <citation type="submission" date="2009-04" db="EMBL/GenBank/DDBJ databases">
        <authorList>
            <person name="Weinstock G."/>
            <person name="Sodergren E."/>
            <person name="Clifton S."/>
            <person name="Fulton L."/>
            <person name="Fulton B."/>
            <person name="Courtney L."/>
            <person name="Fronick C."/>
            <person name="Harrison M."/>
            <person name="Strong C."/>
            <person name="Farmer C."/>
            <person name="Delahaunty K."/>
            <person name="Markovic C."/>
            <person name="Hall O."/>
            <person name="Minx P."/>
            <person name="Tomlinson C."/>
            <person name="Mitreva M."/>
            <person name="Nelson J."/>
            <person name="Hou S."/>
            <person name="Wollam A."/>
            <person name="Pepin K.H."/>
            <person name="Johnson M."/>
            <person name="Bhonagiri V."/>
            <person name="Nash W.E."/>
            <person name="Warren W."/>
            <person name="Chinwalla A."/>
            <person name="Mardis E.R."/>
            <person name="Wilson R.K."/>
        </authorList>
    </citation>
    <scope>NUCLEOTIDE SEQUENCE [LARGE SCALE GENOMIC DNA]</scope>
    <source>
        <strain evidence="12">DSM 14600</strain>
    </source>
</reference>
<organism evidence="12 13">
    <name type="scientific">Shuttleworthella satelles DSM 14600</name>
    <dbReference type="NCBI Taxonomy" id="626523"/>
    <lineage>
        <taxon>Bacteria</taxon>
        <taxon>Bacillati</taxon>
        <taxon>Bacillota</taxon>
        <taxon>Clostridia</taxon>
        <taxon>Lachnospirales</taxon>
        <taxon>Lachnospiraceae</taxon>
        <taxon>Shuttleworthella</taxon>
    </lineage>
</organism>
<evidence type="ECO:0000256" key="6">
    <source>
        <dbReference type="ARBA" id="ARBA00022840"/>
    </source>
</evidence>
<keyword evidence="4 9" id="KW-0812">Transmembrane</keyword>
<dbReference type="CDD" id="cd00267">
    <property type="entry name" value="ABC_ATPase"/>
    <property type="match status" value="1"/>
</dbReference>
<dbReference type="GO" id="GO:0005886">
    <property type="term" value="C:plasma membrane"/>
    <property type="evidence" value="ECO:0007669"/>
    <property type="project" value="UniProtKB-SubCell"/>
</dbReference>
<feature type="domain" description="ABC transporter" evidence="10">
    <location>
        <begin position="276"/>
        <end position="461"/>
    </location>
</feature>
<keyword evidence="5" id="KW-0547">Nucleotide-binding</keyword>
<dbReference type="SUPFAM" id="SSF161098">
    <property type="entry name" value="MetI-like"/>
    <property type="match status" value="1"/>
</dbReference>
<evidence type="ECO:0000313" key="12">
    <source>
        <dbReference type="EMBL" id="EEP28771.1"/>
    </source>
</evidence>
<feature type="transmembrane region" description="Helical" evidence="9">
    <location>
        <begin position="63"/>
        <end position="82"/>
    </location>
</feature>
<dbReference type="InterPro" id="IPR003593">
    <property type="entry name" value="AAA+_ATPase"/>
</dbReference>
<comment type="subcellular location">
    <subcellularLocation>
        <location evidence="1 9">Cell membrane</location>
        <topology evidence="1 9">Multi-pass membrane protein</topology>
    </subcellularLocation>
</comment>
<dbReference type="InterPro" id="IPR035906">
    <property type="entry name" value="MetI-like_sf"/>
</dbReference>
<dbReference type="GO" id="GO:0016887">
    <property type="term" value="F:ATP hydrolysis activity"/>
    <property type="evidence" value="ECO:0007669"/>
    <property type="project" value="InterPro"/>
</dbReference>
<dbReference type="STRING" id="626523.GCWU000342_00112"/>
<dbReference type="EMBL" id="ACIP02000001">
    <property type="protein sequence ID" value="EEP28771.1"/>
    <property type="molecule type" value="Genomic_DNA"/>
</dbReference>
<comment type="similarity">
    <text evidence="9">Belongs to the binding-protein-dependent transport system permease family.</text>
</comment>
<evidence type="ECO:0000256" key="5">
    <source>
        <dbReference type="ARBA" id="ARBA00022741"/>
    </source>
</evidence>
<keyword evidence="13" id="KW-1185">Reference proteome</keyword>
<dbReference type="PANTHER" id="PTHR30151">
    <property type="entry name" value="ALKANE SULFONATE ABC TRANSPORTER-RELATED, MEMBRANE SUBUNIT"/>
    <property type="match status" value="1"/>
</dbReference>
<keyword evidence="8 9" id="KW-0472">Membrane</keyword>